<evidence type="ECO:0000256" key="1">
    <source>
        <dbReference type="SAM" id="SignalP"/>
    </source>
</evidence>
<dbReference type="Pfam" id="PF00085">
    <property type="entry name" value="Thioredoxin"/>
    <property type="match status" value="1"/>
</dbReference>
<evidence type="ECO:0000313" key="4">
    <source>
        <dbReference type="Proteomes" id="UP000014216"/>
    </source>
</evidence>
<dbReference type="GO" id="GO:0045454">
    <property type="term" value="P:cell redox homeostasis"/>
    <property type="evidence" value="ECO:0007669"/>
    <property type="project" value="TreeGrafter"/>
</dbReference>
<dbReference type="InterPro" id="IPR013766">
    <property type="entry name" value="Thioredoxin_domain"/>
</dbReference>
<evidence type="ECO:0000313" key="3">
    <source>
        <dbReference type="EMBL" id="EMS78628.1"/>
    </source>
</evidence>
<dbReference type="SUPFAM" id="SSF52833">
    <property type="entry name" value="Thioredoxin-like"/>
    <property type="match status" value="1"/>
</dbReference>
<proteinExistence type="predicted"/>
<protein>
    <submittedName>
        <fullName evidence="3">Thioredoxin TrxA</fullName>
    </submittedName>
</protein>
<sequence length="312" mass="35021">MTRTICMKQWTVTALAGLLTGLAALLAAAQTTHAKTVKDLYPLLSDRFIKSATLTALEDDLILKTDTGIALTRSGMAQALEKQDPRLQDQLENNLIFLAEQEILTLILEDEVKKSGLADGKSVTQEQITAYLQSKVGDQTVSDKEAKTFYDENKEMVGGMPFDQVEDSIKKFLLENKQQTAVRTHIHDLGQRHQIRINEKWMDVQYKKMTDNPVDKARLSGKPSMVEFGADGCVPCDMMQPILDKLEKKFPDTLNIVFLHVRENQVLAGRYGIQSIPVQAFFDANGQEVFRHTGFYPEEAVTKQLKQMGVAQ</sequence>
<keyword evidence="4" id="KW-1185">Reference proteome</keyword>
<dbReference type="GO" id="GO:0005829">
    <property type="term" value="C:cytosol"/>
    <property type="evidence" value="ECO:0007669"/>
    <property type="project" value="TreeGrafter"/>
</dbReference>
<dbReference type="PANTHER" id="PTHR45663:SF11">
    <property type="entry name" value="GEO12009P1"/>
    <property type="match status" value="1"/>
</dbReference>
<dbReference type="AlphaFoldDB" id="S0FU61"/>
<dbReference type="RefSeq" id="WP_006967095.1">
    <property type="nucleotide sequence ID" value="NZ_APJX01000007.1"/>
</dbReference>
<gene>
    <name evidence="3" type="primary">trxA2</name>
    <name evidence="3" type="ORF">Dpo_7c01020</name>
</gene>
<dbReference type="Proteomes" id="UP000014216">
    <property type="component" value="Unassembled WGS sequence"/>
</dbReference>
<feature type="signal peptide" evidence="1">
    <location>
        <begin position="1"/>
        <end position="34"/>
    </location>
</feature>
<dbReference type="PANTHER" id="PTHR45663">
    <property type="entry name" value="GEO12009P1"/>
    <property type="match status" value="1"/>
</dbReference>
<dbReference type="GO" id="GO:0015035">
    <property type="term" value="F:protein-disulfide reductase activity"/>
    <property type="evidence" value="ECO:0007669"/>
    <property type="project" value="TreeGrafter"/>
</dbReference>
<dbReference type="Gene3D" id="6.10.140.970">
    <property type="match status" value="1"/>
</dbReference>
<keyword evidence="1" id="KW-0732">Signal</keyword>
<organism evidence="3 4">
    <name type="scientific">Desulfotignum phosphitoxidans DSM 13687</name>
    <dbReference type="NCBI Taxonomy" id="1286635"/>
    <lineage>
        <taxon>Bacteria</taxon>
        <taxon>Pseudomonadati</taxon>
        <taxon>Thermodesulfobacteriota</taxon>
        <taxon>Desulfobacteria</taxon>
        <taxon>Desulfobacterales</taxon>
        <taxon>Desulfobacteraceae</taxon>
        <taxon>Desulfotignum</taxon>
    </lineage>
</organism>
<reference evidence="3 4" key="1">
    <citation type="journal article" date="2013" name="Genome Announc.">
        <title>Draft Genome Sequence of Desulfotignum phosphitoxidans DSM 13687 Strain FiPS-3.</title>
        <authorList>
            <person name="Poehlein A."/>
            <person name="Daniel R."/>
            <person name="Simeonova D.D."/>
        </authorList>
    </citation>
    <scope>NUCLEOTIDE SEQUENCE [LARGE SCALE GENOMIC DNA]</scope>
    <source>
        <strain evidence="3 4">DSM 13687</strain>
    </source>
</reference>
<dbReference type="EMBL" id="APJX01000007">
    <property type="protein sequence ID" value="EMS78628.1"/>
    <property type="molecule type" value="Genomic_DNA"/>
</dbReference>
<dbReference type="InterPro" id="IPR036249">
    <property type="entry name" value="Thioredoxin-like_sf"/>
</dbReference>
<dbReference type="Gene3D" id="3.40.30.10">
    <property type="entry name" value="Glutaredoxin"/>
    <property type="match status" value="1"/>
</dbReference>
<evidence type="ECO:0000259" key="2">
    <source>
        <dbReference type="PROSITE" id="PS51352"/>
    </source>
</evidence>
<comment type="caution">
    <text evidence="3">The sequence shown here is derived from an EMBL/GenBank/DDBJ whole genome shotgun (WGS) entry which is preliminary data.</text>
</comment>
<dbReference type="PROSITE" id="PS51352">
    <property type="entry name" value="THIOREDOXIN_2"/>
    <property type="match status" value="1"/>
</dbReference>
<name>S0FU61_9BACT</name>
<feature type="domain" description="Thioredoxin" evidence="2">
    <location>
        <begin position="195"/>
        <end position="310"/>
    </location>
</feature>
<accession>S0FU61</accession>
<dbReference type="CDD" id="cd02947">
    <property type="entry name" value="TRX_family"/>
    <property type="match status" value="1"/>
</dbReference>
<dbReference type="OrthoDB" id="9790390at2"/>
<feature type="chain" id="PRO_5004497378" evidence="1">
    <location>
        <begin position="35"/>
        <end position="312"/>
    </location>
</feature>